<name>A0A1A9QDA8_9MOLU</name>
<protein>
    <submittedName>
        <fullName evidence="1">Uncharacterized protein</fullName>
    </submittedName>
</protein>
<accession>A0A1A9QDA8</accession>
<dbReference type="Proteomes" id="UP000077623">
    <property type="component" value="Unassembled WGS sequence"/>
</dbReference>
<evidence type="ECO:0000313" key="2">
    <source>
        <dbReference type="Proteomes" id="UP000077623"/>
    </source>
</evidence>
<evidence type="ECO:0000313" key="1">
    <source>
        <dbReference type="EMBL" id="OAL10074.1"/>
    </source>
</evidence>
<dbReference type="AlphaFoldDB" id="A0A1A9QDA8"/>
<keyword evidence="2" id="KW-1185">Reference proteome</keyword>
<sequence length="126" mass="14596">MILKMLSKTALFGGVGGAVYLTNSLDISDTLPPKQLDLQDSSFTKTINNLDDIKLYEKLNNCNFVFIDNWTNQTMYNFEKFLSRYETAEWKQRIIKGANTFKLNCKEKKIATLAFNNHKKVFELKI</sequence>
<comment type="caution">
    <text evidence="1">The sequence shown here is derived from an EMBL/GenBank/DDBJ whole genome shotgun (WGS) entry which is preliminary data.</text>
</comment>
<reference evidence="2" key="1">
    <citation type="submission" date="2016-04" db="EMBL/GenBank/DDBJ databases">
        <authorList>
            <person name="Quiroz-Castaneda R.E."/>
            <person name="Martinez-Ocampo F."/>
        </authorList>
    </citation>
    <scope>NUCLEOTIDE SEQUENCE [LARGE SCALE GENOMIC DNA]</scope>
    <source>
        <strain evidence="2">INIFAP01</strain>
    </source>
</reference>
<organism evidence="1 2">
    <name type="scientific">Candidatus Mycoplasma haematobovis</name>
    <dbReference type="NCBI Taxonomy" id="432608"/>
    <lineage>
        <taxon>Bacteria</taxon>
        <taxon>Bacillati</taxon>
        <taxon>Mycoplasmatota</taxon>
        <taxon>Mollicutes</taxon>
        <taxon>Mycoplasmataceae</taxon>
        <taxon>Mycoplasma</taxon>
    </lineage>
</organism>
<dbReference type="EMBL" id="LWUJ01000012">
    <property type="protein sequence ID" value="OAL10074.1"/>
    <property type="molecule type" value="Genomic_DNA"/>
</dbReference>
<dbReference type="RefSeq" id="WP_187150461.1">
    <property type="nucleotide sequence ID" value="NZ_LWUJ01000012.1"/>
</dbReference>
<dbReference type="STRING" id="432608.A6V39_04115"/>
<proteinExistence type="predicted"/>
<gene>
    <name evidence="1" type="ORF">A6V39_04115</name>
</gene>